<feature type="domain" description="RNA polymerase sigma-70 region 2" evidence="5">
    <location>
        <begin position="62"/>
        <end position="124"/>
    </location>
</feature>
<feature type="domain" description="RNA polymerase sigma factor 70 region 4 type 2" evidence="6">
    <location>
        <begin position="161"/>
        <end position="209"/>
    </location>
</feature>
<name>A0A103E0B0_9BURK</name>
<dbReference type="Proteomes" id="UP000062788">
    <property type="component" value="Unassembled WGS sequence"/>
</dbReference>
<dbReference type="InterPro" id="IPR007627">
    <property type="entry name" value="RNA_pol_sigma70_r2"/>
</dbReference>
<dbReference type="PANTHER" id="PTHR43133">
    <property type="entry name" value="RNA POLYMERASE ECF-TYPE SIGMA FACTO"/>
    <property type="match status" value="1"/>
</dbReference>
<keyword evidence="3" id="KW-0731">Sigma factor</keyword>
<dbReference type="Pfam" id="PF08281">
    <property type="entry name" value="Sigma70_r4_2"/>
    <property type="match status" value="1"/>
</dbReference>
<dbReference type="GO" id="GO:0016987">
    <property type="term" value="F:sigma factor activity"/>
    <property type="evidence" value="ECO:0007669"/>
    <property type="project" value="UniProtKB-KW"/>
</dbReference>
<gene>
    <name evidence="7" type="ORF">WS67_16515</name>
</gene>
<organism evidence="7 8">
    <name type="scientific">Burkholderia singularis</name>
    <dbReference type="NCBI Taxonomy" id="1503053"/>
    <lineage>
        <taxon>Bacteria</taxon>
        <taxon>Pseudomonadati</taxon>
        <taxon>Pseudomonadota</taxon>
        <taxon>Betaproteobacteria</taxon>
        <taxon>Burkholderiales</taxon>
        <taxon>Burkholderiaceae</taxon>
        <taxon>Burkholderia</taxon>
        <taxon>pseudomallei group</taxon>
    </lineage>
</organism>
<dbReference type="InterPro" id="IPR039425">
    <property type="entry name" value="RNA_pol_sigma-70-like"/>
</dbReference>
<evidence type="ECO:0000259" key="6">
    <source>
        <dbReference type="Pfam" id="PF08281"/>
    </source>
</evidence>
<reference evidence="7 8" key="1">
    <citation type="submission" date="2015-11" db="EMBL/GenBank/DDBJ databases">
        <title>Expanding the genomic diversity of Burkholderia species for the development of highly accurate diagnostics.</title>
        <authorList>
            <person name="Sahl J."/>
            <person name="Keim P."/>
            <person name="Wagner D."/>
        </authorList>
    </citation>
    <scope>NUCLEOTIDE SEQUENCE [LARGE SCALE GENOMIC DNA]</scope>
    <source>
        <strain evidence="7 8">TSV85</strain>
    </source>
</reference>
<dbReference type="InterPro" id="IPR014284">
    <property type="entry name" value="RNA_pol_sigma-70_dom"/>
</dbReference>
<dbReference type="AlphaFoldDB" id="A0A103E0B0"/>
<dbReference type="Pfam" id="PF04542">
    <property type="entry name" value="Sigma70_r2"/>
    <property type="match status" value="1"/>
</dbReference>
<dbReference type="InterPro" id="IPR013325">
    <property type="entry name" value="RNA_pol_sigma_r2"/>
</dbReference>
<evidence type="ECO:0000313" key="7">
    <source>
        <dbReference type="EMBL" id="KVE25985.1"/>
    </source>
</evidence>
<dbReference type="SUPFAM" id="SSF88946">
    <property type="entry name" value="Sigma2 domain of RNA polymerase sigma factors"/>
    <property type="match status" value="1"/>
</dbReference>
<evidence type="ECO:0000256" key="2">
    <source>
        <dbReference type="ARBA" id="ARBA00023015"/>
    </source>
</evidence>
<keyword evidence="2" id="KW-0805">Transcription regulation</keyword>
<keyword evidence="8" id="KW-1185">Reference proteome</keyword>
<dbReference type="GO" id="GO:0006352">
    <property type="term" value="P:DNA-templated transcription initiation"/>
    <property type="evidence" value="ECO:0007669"/>
    <property type="project" value="InterPro"/>
</dbReference>
<dbReference type="RefSeq" id="WP_059518312.1">
    <property type="nucleotide sequence ID" value="NZ_CP013448.1"/>
</dbReference>
<dbReference type="InterPro" id="IPR036388">
    <property type="entry name" value="WH-like_DNA-bd_sf"/>
</dbReference>
<dbReference type="InterPro" id="IPR013324">
    <property type="entry name" value="RNA_pol_sigma_r3/r4-like"/>
</dbReference>
<keyword evidence="4" id="KW-0804">Transcription</keyword>
<evidence type="ECO:0000259" key="5">
    <source>
        <dbReference type="Pfam" id="PF04542"/>
    </source>
</evidence>
<sequence length="233" mass="25347">MAEVLERPMPATSLPIVDACATLAFDVRPPAAKPAAASVPAPARGRRAAQRVHGALVDVLVANRPMLVKLARSFVGCASRAEDVVHDVLVKLVDFPNQDAIRQPVAYVTRMVRNASIDACRRQTLENVYHADEDDGLDVPSPELSPEAALVVRDTLRRACDALAQLPARSRIAFEMVRLRDETLQATARALNVSQTLVHFMVRDAEQHCVACVAASERGDARPAFCGGRARRR</sequence>
<evidence type="ECO:0000256" key="3">
    <source>
        <dbReference type="ARBA" id="ARBA00023082"/>
    </source>
</evidence>
<evidence type="ECO:0000256" key="4">
    <source>
        <dbReference type="ARBA" id="ARBA00023163"/>
    </source>
</evidence>
<dbReference type="Gene3D" id="1.10.10.10">
    <property type="entry name" value="Winged helix-like DNA-binding domain superfamily/Winged helix DNA-binding domain"/>
    <property type="match status" value="1"/>
</dbReference>
<proteinExistence type="inferred from homology"/>
<dbReference type="SUPFAM" id="SSF88659">
    <property type="entry name" value="Sigma3 and sigma4 domains of RNA polymerase sigma factors"/>
    <property type="match status" value="1"/>
</dbReference>
<dbReference type="NCBIfam" id="NF005448">
    <property type="entry name" value="PRK07037.1"/>
    <property type="match status" value="1"/>
</dbReference>
<accession>A0A103E0B0</accession>
<evidence type="ECO:0000256" key="1">
    <source>
        <dbReference type="ARBA" id="ARBA00010641"/>
    </source>
</evidence>
<evidence type="ECO:0000313" key="8">
    <source>
        <dbReference type="Proteomes" id="UP000062788"/>
    </source>
</evidence>
<dbReference type="NCBIfam" id="TIGR02937">
    <property type="entry name" value="sigma70-ECF"/>
    <property type="match status" value="1"/>
</dbReference>
<dbReference type="InterPro" id="IPR013249">
    <property type="entry name" value="RNA_pol_sigma70_r4_t2"/>
</dbReference>
<comment type="similarity">
    <text evidence="1">Belongs to the sigma-70 factor family. ECF subfamily.</text>
</comment>
<dbReference type="EMBL" id="LOWA01000036">
    <property type="protein sequence ID" value="KVE25985.1"/>
    <property type="molecule type" value="Genomic_DNA"/>
</dbReference>
<dbReference type="GO" id="GO:0003677">
    <property type="term" value="F:DNA binding"/>
    <property type="evidence" value="ECO:0007669"/>
    <property type="project" value="InterPro"/>
</dbReference>
<protein>
    <submittedName>
        <fullName evidence="7">RNA polymerase subunit sigma-70</fullName>
    </submittedName>
</protein>
<comment type="caution">
    <text evidence="7">The sequence shown here is derived from an EMBL/GenBank/DDBJ whole genome shotgun (WGS) entry which is preliminary data.</text>
</comment>
<dbReference type="Gene3D" id="1.10.1740.10">
    <property type="match status" value="1"/>
</dbReference>
<dbReference type="PANTHER" id="PTHR43133:SF63">
    <property type="entry name" value="RNA POLYMERASE SIGMA FACTOR FECI-RELATED"/>
    <property type="match status" value="1"/>
</dbReference>